<evidence type="ECO:0000256" key="3">
    <source>
        <dbReference type="ARBA" id="ARBA00022840"/>
    </source>
</evidence>
<keyword evidence="2" id="KW-0547">Nucleotide-binding</keyword>
<gene>
    <name evidence="5" type="ORF">Y5W_00724</name>
</gene>
<keyword evidence="1" id="KW-0813">Transport</keyword>
<evidence type="ECO:0000313" key="5">
    <source>
        <dbReference type="EMBL" id="MBF5055430.1"/>
    </source>
</evidence>
<dbReference type="PANTHER" id="PTHR45772">
    <property type="entry name" value="CONSERVED COMPONENT OF ABC TRANSPORTER FOR NATURAL AMINO ACIDS-RELATED"/>
    <property type="match status" value="1"/>
</dbReference>
<evidence type="ECO:0000259" key="4">
    <source>
        <dbReference type="PROSITE" id="PS50893"/>
    </source>
</evidence>
<dbReference type="InterPro" id="IPR032823">
    <property type="entry name" value="BCA_ABC_TP_C"/>
</dbReference>
<dbReference type="Proteomes" id="UP000662703">
    <property type="component" value="Unassembled WGS sequence"/>
</dbReference>
<accession>A0ABS0AMS5</accession>
<dbReference type="InterPro" id="IPR027417">
    <property type="entry name" value="P-loop_NTPase"/>
</dbReference>
<protein>
    <submittedName>
        <fullName evidence="5">Branched chain amino acid ABC transporter ATPase</fullName>
    </submittedName>
</protein>
<evidence type="ECO:0000256" key="2">
    <source>
        <dbReference type="ARBA" id="ARBA00022741"/>
    </source>
</evidence>
<dbReference type="SUPFAM" id="SSF52540">
    <property type="entry name" value="P-loop containing nucleoside triphosphate hydrolases"/>
    <property type="match status" value="1"/>
</dbReference>
<reference evidence="5 6" key="1">
    <citation type="submission" date="2012-09" db="EMBL/GenBank/DDBJ databases">
        <title>Genome Sequence of alkane-degrading Bacterium Alcanivorax sp. 521-1.</title>
        <authorList>
            <person name="Lai Q."/>
            <person name="Shao Z."/>
        </authorList>
    </citation>
    <scope>NUCLEOTIDE SEQUENCE [LARGE SCALE GENOMIC DNA]</scope>
    <source>
        <strain evidence="5 6">521-1</strain>
    </source>
</reference>
<dbReference type="PROSITE" id="PS50893">
    <property type="entry name" value="ABC_TRANSPORTER_2"/>
    <property type="match status" value="1"/>
</dbReference>
<dbReference type="SMART" id="SM00382">
    <property type="entry name" value="AAA"/>
    <property type="match status" value="1"/>
</dbReference>
<dbReference type="Pfam" id="PF00005">
    <property type="entry name" value="ABC_tran"/>
    <property type="match status" value="1"/>
</dbReference>
<name>A0ABS0AMS5_9GAMM</name>
<dbReference type="Pfam" id="PF12399">
    <property type="entry name" value="BCA_ABC_TP_C"/>
    <property type="match status" value="1"/>
</dbReference>
<evidence type="ECO:0000313" key="6">
    <source>
        <dbReference type="Proteomes" id="UP000662703"/>
    </source>
</evidence>
<dbReference type="InterPro" id="IPR051120">
    <property type="entry name" value="ABC_AA/LPS_Transport"/>
</dbReference>
<sequence>MNTTTQTPLLSVAGLSKTFGGIKAVQDIDFQVNRGEVFGLIGPNGAGKTTCFNLITGFYTPTTGKVAFQGQDITGQSPYRIARQGLVRSFQKTNVLKPLTVFENVLAGHYLSAKQSLLGTLFPTAPVRKAEREARDSAARIVEVLDLGGRLDTPAYRLSCGELRLLEVAVALAAKPTLLMLDEPAAGLNSQEAMRFGGILKDLRREQVPSIVIVEHNMSLVMDVSDRVMVMDFGRKLAEGAPAEVKNDPRVVEAYLGRARA</sequence>
<comment type="caution">
    <text evidence="5">The sequence shown here is derived from an EMBL/GenBank/DDBJ whole genome shotgun (WGS) entry which is preliminary data.</text>
</comment>
<dbReference type="InterPro" id="IPR003439">
    <property type="entry name" value="ABC_transporter-like_ATP-bd"/>
</dbReference>
<feature type="domain" description="ABC transporter" evidence="4">
    <location>
        <begin position="10"/>
        <end position="258"/>
    </location>
</feature>
<dbReference type="CDD" id="cd03219">
    <property type="entry name" value="ABC_Mj1267_LivG_branched"/>
    <property type="match status" value="1"/>
</dbReference>
<dbReference type="RefSeq" id="WP_161385780.1">
    <property type="nucleotide sequence ID" value="NZ_ARXX01000007.1"/>
</dbReference>
<keyword evidence="3" id="KW-0067">ATP-binding</keyword>
<proteinExistence type="predicted"/>
<evidence type="ECO:0000256" key="1">
    <source>
        <dbReference type="ARBA" id="ARBA00022448"/>
    </source>
</evidence>
<keyword evidence="6" id="KW-1185">Reference proteome</keyword>
<dbReference type="Gene3D" id="3.40.50.300">
    <property type="entry name" value="P-loop containing nucleotide triphosphate hydrolases"/>
    <property type="match status" value="1"/>
</dbReference>
<organism evidence="5 6">
    <name type="scientific">Alloalcanivorax profundimaris</name>
    <dbReference type="NCBI Taxonomy" id="2735259"/>
    <lineage>
        <taxon>Bacteria</taxon>
        <taxon>Pseudomonadati</taxon>
        <taxon>Pseudomonadota</taxon>
        <taxon>Gammaproteobacteria</taxon>
        <taxon>Oceanospirillales</taxon>
        <taxon>Alcanivoracaceae</taxon>
        <taxon>Alloalcanivorax</taxon>
    </lineage>
</organism>
<dbReference type="EMBL" id="ARXX01000007">
    <property type="protein sequence ID" value="MBF5055430.1"/>
    <property type="molecule type" value="Genomic_DNA"/>
</dbReference>
<dbReference type="InterPro" id="IPR003593">
    <property type="entry name" value="AAA+_ATPase"/>
</dbReference>